<comment type="caution">
    <text evidence="2">The sequence shown here is derived from an EMBL/GenBank/DDBJ whole genome shotgun (WGS) entry which is preliminary data.</text>
</comment>
<keyword evidence="3" id="KW-1185">Reference proteome</keyword>
<dbReference type="EMBL" id="JAXCGZ010007945">
    <property type="protein sequence ID" value="KAK7078221.1"/>
    <property type="molecule type" value="Genomic_DNA"/>
</dbReference>
<feature type="region of interest" description="Disordered" evidence="1">
    <location>
        <begin position="37"/>
        <end position="82"/>
    </location>
</feature>
<feature type="compositionally biased region" description="Basic and acidic residues" evidence="1">
    <location>
        <begin position="48"/>
        <end position="60"/>
    </location>
</feature>
<name>A0AAN8X8H5_HALRR</name>
<dbReference type="Proteomes" id="UP001381693">
    <property type="component" value="Unassembled WGS sequence"/>
</dbReference>
<proteinExistence type="predicted"/>
<accession>A0AAN8X8H5</accession>
<evidence type="ECO:0000256" key="1">
    <source>
        <dbReference type="SAM" id="MobiDB-lite"/>
    </source>
</evidence>
<sequence length="311" mass="34555">METVGVVVGPWAVGGIRADQDNVVWAGNGGLIVTPVKYPRRTHSHPPVVKDEEQREKTEETNEETQEEEKVTDEDQKVIEEEDSRTSYFSTFSPLVSLDRVELSPSGSVVIVGGCIAGGMGVLIWRDWPLIQDSPGHTLMTGHKIYHLEFSSRGDYLGVLSIPESKRIEADADLEYPEMVLTIWRWPVQENAEESDVEAEDADGHNTEDFSDEELVTRRSINCPRKLLVTTMPQLKPEQVNRMSLARGLPDGVIAAMIAAEDELSVWQVIDGPLGLRIQSSTIGFGLHEPDQVLSMYCLAMDAVRTILESI</sequence>
<reference evidence="2 3" key="1">
    <citation type="submission" date="2023-11" db="EMBL/GenBank/DDBJ databases">
        <title>Halocaridina rubra genome assembly.</title>
        <authorList>
            <person name="Smith C."/>
        </authorList>
    </citation>
    <scope>NUCLEOTIDE SEQUENCE [LARGE SCALE GENOMIC DNA]</scope>
    <source>
        <strain evidence="2">EP-1</strain>
        <tissue evidence="2">Whole</tissue>
    </source>
</reference>
<dbReference type="AlphaFoldDB" id="A0AAN8X8H5"/>
<feature type="compositionally biased region" description="Acidic residues" evidence="1">
    <location>
        <begin position="61"/>
        <end position="72"/>
    </location>
</feature>
<evidence type="ECO:0000313" key="3">
    <source>
        <dbReference type="Proteomes" id="UP001381693"/>
    </source>
</evidence>
<evidence type="ECO:0000313" key="2">
    <source>
        <dbReference type="EMBL" id="KAK7078221.1"/>
    </source>
</evidence>
<gene>
    <name evidence="2" type="ORF">SK128_023522</name>
</gene>
<organism evidence="2 3">
    <name type="scientific">Halocaridina rubra</name>
    <name type="common">Hawaiian red shrimp</name>
    <dbReference type="NCBI Taxonomy" id="373956"/>
    <lineage>
        <taxon>Eukaryota</taxon>
        <taxon>Metazoa</taxon>
        <taxon>Ecdysozoa</taxon>
        <taxon>Arthropoda</taxon>
        <taxon>Crustacea</taxon>
        <taxon>Multicrustacea</taxon>
        <taxon>Malacostraca</taxon>
        <taxon>Eumalacostraca</taxon>
        <taxon>Eucarida</taxon>
        <taxon>Decapoda</taxon>
        <taxon>Pleocyemata</taxon>
        <taxon>Caridea</taxon>
        <taxon>Atyoidea</taxon>
        <taxon>Atyidae</taxon>
        <taxon>Halocaridina</taxon>
    </lineage>
</organism>
<protein>
    <submittedName>
        <fullName evidence="2">Uncharacterized protein</fullName>
    </submittedName>
</protein>